<dbReference type="CDD" id="cd00088">
    <property type="entry name" value="HPT"/>
    <property type="match status" value="1"/>
</dbReference>
<dbReference type="SMART" id="SM00387">
    <property type="entry name" value="HATPase_c"/>
    <property type="match status" value="1"/>
</dbReference>
<dbReference type="SUPFAM" id="SSF47226">
    <property type="entry name" value="Histidine-containing phosphotransfer domain, HPT domain"/>
    <property type="match status" value="1"/>
</dbReference>
<gene>
    <name evidence="23" type="ORF">LCR_01465</name>
</gene>
<dbReference type="SUPFAM" id="SSF55785">
    <property type="entry name" value="PYP-like sensor domain (PAS domain)"/>
    <property type="match status" value="2"/>
</dbReference>
<keyword evidence="6 16" id="KW-0597">Phosphoprotein</keyword>
<evidence type="ECO:0000259" key="22">
    <source>
        <dbReference type="PROSITE" id="PS50894"/>
    </source>
</evidence>
<dbReference type="Gene3D" id="3.40.190.10">
    <property type="entry name" value="Periplasmic binding protein-like II"/>
    <property type="match status" value="4"/>
</dbReference>
<evidence type="ECO:0000259" key="19">
    <source>
        <dbReference type="PROSITE" id="PS50109"/>
    </source>
</evidence>
<feature type="transmembrane region" description="Helical" evidence="17">
    <location>
        <begin position="509"/>
        <end position="531"/>
    </location>
</feature>
<keyword evidence="11" id="KW-0067">ATP-binding</keyword>
<dbReference type="InterPro" id="IPR000700">
    <property type="entry name" value="PAS-assoc_C"/>
</dbReference>
<dbReference type="InterPro" id="IPR004358">
    <property type="entry name" value="Sig_transdc_His_kin-like_C"/>
</dbReference>
<dbReference type="Pfam" id="PF00497">
    <property type="entry name" value="SBP_bac_3"/>
    <property type="match status" value="1"/>
</dbReference>
<evidence type="ECO:0000256" key="11">
    <source>
        <dbReference type="ARBA" id="ARBA00022840"/>
    </source>
</evidence>
<dbReference type="SMART" id="SM00448">
    <property type="entry name" value="REC"/>
    <property type="match status" value="1"/>
</dbReference>
<keyword evidence="8 17" id="KW-0812">Transmembrane</keyword>
<dbReference type="PROSITE" id="PS50894">
    <property type="entry name" value="HPT"/>
    <property type="match status" value="1"/>
</dbReference>
<keyword evidence="14 17" id="KW-0472">Membrane</keyword>
<dbReference type="CDD" id="cd17546">
    <property type="entry name" value="REC_hyHK_CKI1_RcsC-like"/>
    <property type="match status" value="1"/>
</dbReference>
<keyword evidence="18" id="KW-0732">Signal</keyword>
<keyword evidence="12 17" id="KW-1133">Transmembrane helix</keyword>
<dbReference type="Gene3D" id="3.30.565.10">
    <property type="entry name" value="Histidine kinase-like ATPase, C-terminal domain"/>
    <property type="match status" value="1"/>
</dbReference>
<dbReference type="InterPro" id="IPR001789">
    <property type="entry name" value="Sig_transdc_resp-reg_receiver"/>
</dbReference>
<reference evidence="23 24" key="1">
    <citation type="submission" date="2016-02" db="EMBL/GenBank/DDBJ databases">
        <title>Draft genome sequence of Aeromonas trota strain 1999lcr isolated from cerebrospinal fluid (CSF).</title>
        <authorList>
            <person name="Dallagassa C.B."/>
            <person name="Prediger K.C."/>
            <person name="Weiss V.A."/>
            <person name="Assis F.E."/>
            <person name="Baura V."/>
            <person name="Cruz L.M."/>
            <person name="Souza E.M."/>
            <person name="Pedrosa F.O."/>
            <person name="Fadel-Picheth C.M."/>
        </authorList>
    </citation>
    <scope>NUCLEOTIDE SEQUENCE [LARGE SCALE GENOMIC DNA]</scope>
    <source>
        <strain evidence="23 24">1999lcr</strain>
    </source>
</reference>
<dbReference type="Pfam" id="PF00072">
    <property type="entry name" value="Response_reg"/>
    <property type="match status" value="1"/>
</dbReference>
<dbReference type="InterPro" id="IPR036641">
    <property type="entry name" value="HPT_dom_sf"/>
</dbReference>
<dbReference type="SUPFAM" id="SSF47384">
    <property type="entry name" value="Homodimeric domain of signal transducing histidine kinase"/>
    <property type="match status" value="1"/>
</dbReference>
<dbReference type="InterPro" id="IPR013656">
    <property type="entry name" value="PAS_4"/>
</dbReference>
<dbReference type="OrthoDB" id="9797243at2"/>
<dbReference type="GO" id="GO:0005524">
    <property type="term" value="F:ATP binding"/>
    <property type="evidence" value="ECO:0007669"/>
    <property type="project" value="UniProtKB-KW"/>
</dbReference>
<evidence type="ECO:0000256" key="12">
    <source>
        <dbReference type="ARBA" id="ARBA00022989"/>
    </source>
</evidence>
<dbReference type="Gene3D" id="1.20.120.160">
    <property type="entry name" value="HPT domain"/>
    <property type="match status" value="1"/>
</dbReference>
<evidence type="ECO:0000256" key="3">
    <source>
        <dbReference type="ARBA" id="ARBA00012438"/>
    </source>
</evidence>
<dbReference type="PROSITE" id="PS50109">
    <property type="entry name" value="HIS_KIN"/>
    <property type="match status" value="1"/>
</dbReference>
<keyword evidence="7" id="KW-0808">Transferase</keyword>
<dbReference type="InterPro" id="IPR001638">
    <property type="entry name" value="Solute-binding_3/MltF_N"/>
</dbReference>
<feature type="domain" description="Histidine kinase" evidence="19">
    <location>
        <begin position="821"/>
        <end position="1037"/>
    </location>
</feature>
<keyword evidence="5" id="KW-0997">Cell inner membrane</keyword>
<dbReference type="Pfam" id="PF01627">
    <property type="entry name" value="Hpt"/>
    <property type="match status" value="1"/>
</dbReference>
<dbReference type="SUPFAM" id="SSF53850">
    <property type="entry name" value="Periplasmic binding protein-like II"/>
    <property type="match status" value="2"/>
</dbReference>
<proteinExistence type="predicted"/>
<sequence>MPLSRHFFFAWFAWLLLSSPLSAAAQSAYEGSGAVEQQSVPELVVGVPREGYPPFLYAMSAGHYAGPQRELTLRIAAEMEREVRYVPYTSYVEAQQALIDGKVDALFGIPRDSLDHREVSQVGYLGSYDRVVLLREPAQMLTLEQAKKLRWVCVRGFGSCQILDRMGIENVTQLNSRDEASYRVKLGLADAYVGLEPALKNAMEHMSGPLGIVNPEWLQGTVLTIAIRKGNIALRDRLLEAYQRVPITDSRLRLGRDESPVSLAHLLDEEERAWLKKREVVRFAVAPAFAGISEIDKEGVLHGYAADLMKLLSLRTGIRFELTPTDSWTQSLELLRRQQVDLIPLITVMDERRGYASFTSPFLMLNSYVVAKRGSKNLASLADLRGHRVGGVVGSYESSVVNANGGILVQTSTDNELLSMLDDGQADYVLLTMTNIGRQAMQGFNDKYQVVYASSQFGTPISMAVAHSQPELTRIMDKLLLTISDDEWALLERKWLNISINMEQDNTLLYRWLAFSLGGVVVIGALAFIWVRSLRRQIAQRQRAEQKLNEQLVFVQTLLDSLPNMVALRDRQQTLTLCNKAYRETFIGVELGDGWSNMRPDEREQMLREERQIWTTGEIIAGAGQSSNRDGTLFHVIYVKLPYRAADGSIQGVLTVLTDVSAIKAAESKVREAETRLKDMTDSMPGVVYQYLWQGVGKGRFLYVSRGAEEILGKPAESLLQAQPGGAVFDLGEEMRQAFVSEVAAHAMALTPLDLDVMVPSPAGTRYLQVRGNFVPQESGDLILNGVVQDITTLKQQELELREARASAEQAMQARSRFLATMSHELRTPISGMHGMLELLRMSSLDEDQRYLLRNVESSTNNLLYLVNDILDFSKMEAGQFLLDYHPGCLQSVICDVIRGHAAQAYGKGLKVTLHWEAQIPDQAVLDAIRVGQVISNLLSNAVKFTEQGSIGIRVGYRDGALTITVSDTGIGIAEEKQGLLFTPFEQVESDINRRFGGTGLGLAICDQLVRKMGGTLSLTSRAGEGASFSFTIPLSDCRWDAPALAGSHWWLLSDDPLLQATMTRFGATLHPIDGSQLDGELEGLLLADEQSLERALGSEWQRWLQDTSLKGIIISPREALRGRLGTSHWWRLGQSPLYPDLLLETCRDLLADHAMPSQDEATATLDGRVLVADDHPVNRALLVRQLAILGVDCEVVDNGEQALRVWQGQHFALLLTDCHMPVMDGYTLARTLRSQGEQAPIIGVTADASEEATQSMTAAGMNGMLIKPYALESLRKLLIKWLPASGTNATEPADSTFALEQASRWRDLFGDEALACAMAREYLASNQADCQEMMTATAARDTRELMEIAHRIKGAARMVGEAALAEQAARLESAARLKQLDELEALAAGVNAAMHEVTREMGLWIHE</sequence>
<dbReference type="InterPro" id="IPR003594">
    <property type="entry name" value="HATPase_dom"/>
</dbReference>
<dbReference type="Pfam" id="PF08448">
    <property type="entry name" value="PAS_4"/>
    <property type="match status" value="1"/>
</dbReference>
<feature type="modified residue" description="Phosphohistidine" evidence="15">
    <location>
        <position position="1351"/>
    </location>
</feature>
<evidence type="ECO:0000256" key="15">
    <source>
        <dbReference type="PROSITE-ProRule" id="PRU00110"/>
    </source>
</evidence>
<evidence type="ECO:0000256" key="5">
    <source>
        <dbReference type="ARBA" id="ARBA00022519"/>
    </source>
</evidence>
<keyword evidence="13" id="KW-0902">Two-component regulatory system</keyword>
<dbReference type="InterPro" id="IPR011006">
    <property type="entry name" value="CheY-like_superfamily"/>
</dbReference>
<evidence type="ECO:0000256" key="13">
    <source>
        <dbReference type="ARBA" id="ARBA00023012"/>
    </source>
</evidence>
<comment type="catalytic activity">
    <reaction evidence="1">
        <text>ATP + protein L-histidine = ADP + protein N-phospho-L-histidine.</text>
        <dbReference type="EC" id="2.7.13.3"/>
    </reaction>
</comment>
<keyword evidence="4" id="KW-1003">Cell membrane</keyword>
<dbReference type="PANTHER" id="PTHR43047">
    <property type="entry name" value="TWO-COMPONENT HISTIDINE PROTEIN KINASE"/>
    <property type="match status" value="1"/>
</dbReference>
<evidence type="ECO:0000256" key="4">
    <source>
        <dbReference type="ARBA" id="ARBA00022475"/>
    </source>
</evidence>
<dbReference type="InterPro" id="IPR036097">
    <property type="entry name" value="HisK_dim/P_sf"/>
</dbReference>
<dbReference type="SUPFAM" id="SSF55874">
    <property type="entry name" value="ATPase domain of HSP90 chaperone/DNA topoisomerase II/histidine kinase"/>
    <property type="match status" value="1"/>
</dbReference>
<evidence type="ECO:0000256" key="8">
    <source>
        <dbReference type="ARBA" id="ARBA00022692"/>
    </source>
</evidence>
<dbReference type="Gene3D" id="3.40.50.2300">
    <property type="match status" value="1"/>
</dbReference>
<evidence type="ECO:0000256" key="17">
    <source>
        <dbReference type="SAM" id="Phobius"/>
    </source>
</evidence>
<dbReference type="SUPFAM" id="SSF52172">
    <property type="entry name" value="CheY-like"/>
    <property type="match status" value="1"/>
</dbReference>
<dbReference type="CDD" id="cd00082">
    <property type="entry name" value="HisKA"/>
    <property type="match status" value="1"/>
</dbReference>
<evidence type="ECO:0000313" key="23">
    <source>
        <dbReference type="EMBL" id="KXU79068.1"/>
    </source>
</evidence>
<dbReference type="InterPro" id="IPR035965">
    <property type="entry name" value="PAS-like_dom_sf"/>
</dbReference>
<organism evidence="23 24">
    <name type="scientific">Aeromonas enteropelogenes</name>
    <name type="common">Aeromonas trota</name>
    <dbReference type="NCBI Taxonomy" id="29489"/>
    <lineage>
        <taxon>Bacteria</taxon>
        <taxon>Pseudomonadati</taxon>
        <taxon>Pseudomonadota</taxon>
        <taxon>Gammaproteobacteria</taxon>
        <taxon>Aeromonadales</taxon>
        <taxon>Aeromonadaceae</taxon>
        <taxon>Aeromonas</taxon>
    </lineage>
</organism>
<dbReference type="SMART" id="SM00062">
    <property type="entry name" value="PBPb"/>
    <property type="match status" value="1"/>
</dbReference>
<evidence type="ECO:0000259" key="20">
    <source>
        <dbReference type="PROSITE" id="PS50110"/>
    </source>
</evidence>
<dbReference type="PROSITE" id="PS50113">
    <property type="entry name" value="PAC"/>
    <property type="match status" value="1"/>
</dbReference>
<dbReference type="CDD" id="cd13707">
    <property type="entry name" value="PBP2_BvgS_D2"/>
    <property type="match status" value="1"/>
</dbReference>
<dbReference type="FunFam" id="1.10.287.130:FF:000004">
    <property type="entry name" value="Ethylene receptor 1"/>
    <property type="match status" value="1"/>
</dbReference>
<evidence type="ECO:0000256" key="14">
    <source>
        <dbReference type="ARBA" id="ARBA00023136"/>
    </source>
</evidence>
<evidence type="ECO:0000256" key="6">
    <source>
        <dbReference type="ARBA" id="ARBA00022553"/>
    </source>
</evidence>
<dbReference type="PANTHER" id="PTHR43047:SF78">
    <property type="entry name" value="SENSORY_REGULATORY PROTEIN RPFC"/>
    <property type="match status" value="1"/>
</dbReference>
<dbReference type="GO" id="GO:0000155">
    <property type="term" value="F:phosphorelay sensor kinase activity"/>
    <property type="evidence" value="ECO:0007669"/>
    <property type="project" value="InterPro"/>
</dbReference>
<dbReference type="Proteomes" id="UP000078435">
    <property type="component" value="Unassembled WGS sequence"/>
</dbReference>
<comment type="caution">
    <text evidence="23">The sequence shown here is derived from an EMBL/GenBank/DDBJ whole genome shotgun (WGS) entry which is preliminary data.</text>
</comment>
<feature type="chain" id="PRO_5008042834" description="histidine kinase" evidence="18">
    <location>
        <begin position="24"/>
        <end position="1408"/>
    </location>
</feature>
<feature type="domain" description="PAC" evidence="21">
    <location>
        <begin position="615"/>
        <end position="672"/>
    </location>
</feature>
<dbReference type="InterPro" id="IPR036890">
    <property type="entry name" value="HATPase_C_sf"/>
</dbReference>
<dbReference type="InterPro" id="IPR003661">
    <property type="entry name" value="HisK_dim/P_dom"/>
</dbReference>
<evidence type="ECO:0000259" key="21">
    <source>
        <dbReference type="PROSITE" id="PS50113"/>
    </source>
</evidence>
<dbReference type="PRINTS" id="PR00344">
    <property type="entry name" value="BCTRLSENSOR"/>
</dbReference>
<keyword evidence="9" id="KW-0547">Nucleotide-binding</keyword>
<evidence type="ECO:0000256" key="1">
    <source>
        <dbReference type="ARBA" id="ARBA00000085"/>
    </source>
</evidence>
<accession>A0A175VFF9</accession>
<feature type="domain" description="HPt" evidence="22">
    <location>
        <begin position="1312"/>
        <end position="1405"/>
    </location>
</feature>
<dbReference type="InterPro" id="IPR005467">
    <property type="entry name" value="His_kinase_dom"/>
</dbReference>
<dbReference type="EMBL" id="JMGO02000013">
    <property type="protein sequence ID" value="KXU79068.1"/>
    <property type="molecule type" value="Genomic_DNA"/>
</dbReference>
<dbReference type="FunFam" id="3.30.565.10:FF:000010">
    <property type="entry name" value="Sensor histidine kinase RcsC"/>
    <property type="match status" value="1"/>
</dbReference>
<dbReference type="Pfam" id="PF02518">
    <property type="entry name" value="HATPase_c"/>
    <property type="match status" value="1"/>
</dbReference>
<dbReference type="PROSITE" id="PS50110">
    <property type="entry name" value="RESPONSE_REGULATORY"/>
    <property type="match status" value="1"/>
</dbReference>
<dbReference type="GO" id="GO:0005886">
    <property type="term" value="C:plasma membrane"/>
    <property type="evidence" value="ECO:0007669"/>
    <property type="project" value="UniProtKB-SubCell"/>
</dbReference>
<dbReference type="SMART" id="SM00073">
    <property type="entry name" value="HPT"/>
    <property type="match status" value="1"/>
</dbReference>
<evidence type="ECO:0000256" key="2">
    <source>
        <dbReference type="ARBA" id="ARBA00004429"/>
    </source>
</evidence>
<dbReference type="Gene3D" id="3.30.450.20">
    <property type="entry name" value="PAS domain"/>
    <property type="match status" value="2"/>
</dbReference>
<feature type="domain" description="Response regulatory" evidence="20">
    <location>
        <begin position="1169"/>
        <end position="1283"/>
    </location>
</feature>
<evidence type="ECO:0000256" key="10">
    <source>
        <dbReference type="ARBA" id="ARBA00022777"/>
    </source>
</evidence>
<feature type="modified residue" description="4-aspartylphosphate" evidence="16">
    <location>
        <position position="1218"/>
    </location>
</feature>
<dbReference type="Pfam" id="PF00512">
    <property type="entry name" value="HisKA"/>
    <property type="match status" value="1"/>
</dbReference>
<keyword evidence="10 23" id="KW-0418">Kinase</keyword>
<feature type="signal peptide" evidence="18">
    <location>
        <begin position="1"/>
        <end position="23"/>
    </location>
</feature>
<evidence type="ECO:0000256" key="7">
    <source>
        <dbReference type="ARBA" id="ARBA00022679"/>
    </source>
</evidence>
<dbReference type="InterPro" id="IPR008207">
    <property type="entry name" value="Sig_transdc_His_kin_Hpt_dom"/>
</dbReference>
<name>A0A175VFF9_AEREN</name>
<evidence type="ECO:0000256" key="9">
    <source>
        <dbReference type="ARBA" id="ARBA00022741"/>
    </source>
</evidence>
<dbReference type="Gene3D" id="1.10.287.130">
    <property type="match status" value="1"/>
</dbReference>
<dbReference type="RefSeq" id="WP_061477155.1">
    <property type="nucleotide sequence ID" value="NZ_JMGO02000013.1"/>
</dbReference>
<dbReference type="CDD" id="cd16922">
    <property type="entry name" value="HATPase_EvgS-ArcB-TorS-like"/>
    <property type="match status" value="1"/>
</dbReference>
<protein>
    <recommendedName>
        <fullName evidence="3">histidine kinase</fullName>
        <ecNumber evidence="3">2.7.13.3</ecNumber>
    </recommendedName>
</protein>
<dbReference type="EC" id="2.7.13.3" evidence="3"/>
<evidence type="ECO:0000256" key="16">
    <source>
        <dbReference type="PROSITE-ProRule" id="PRU00169"/>
    </source>
</evidence>
<dbReference type="InterPro" id="IPR049871">
    <property type="entry name" value="BvgS-like_periplasmic2"/>
</dbReference>
<dbReference type="SMART" id="SM00388">
    <property type="entry name" value="HisKA"/>
    <property type="match status" value="1"/>
</dbReference>
<comment type="subcellular location">
    <subcellularLocation>
        <location evidence="2">Cell inner membrane</location>
        <topology evidence="2">Multi-pass membrane protein</topology>
    </subcellularLocation>
</comment>
<evidence type="ECO:0000256" key="18">
    <source>
        <dbReference type="SAM" id="SignalP"/>
    </source>
</evidence>
<evidence type="ECO:0000313" key="24">
    <source>
        <dbReference type="Proteomes" id="UP000078435"/>
    </source>
</evidence>